<dbReference type="Proteomes" id="UP000814033">
    <property type="component" value="Unassembled WGS sequence"/>
</dbReference>
<reference evidence="1" key="2">
    <citation type="journal article" date="2022" name="New Phytol.">
        <title>Evolutionary transition to the ectomycorrhizal habit in the genomes of a hyperdiverse lineage of mushroom-forming fungi.</title>
        <authorList>
            <person name="Looney B."/>
            <person name="Miyauchi S."/>
            <person name="Morin E."/>
            <person name="Drula E."/>
            <person name="Courty P.E."/>
            <person name="Kohler A."/>
            <person name="Kuo A."/>
            <person name="LaButti K."/>
            <person name="Pangilinan J."/>
            <person name="Lipzen A."/>
            <person name="Riley R."/>
            <person name="Andreopoulos W."/>
            <person name="He G."/>
            <person name="Johnson J."/>
            <person name="Nolan M."/>
            <person name="Tritt A."/>
            <person name="Barry K.W."/>
            <person name="Grigoriev I.V."/>
            <person name="Nagy L.G."/>
            <person name="Hibbett D."/>
            <person name="Henrissat B."/>
            <person name="Matheny P.B."/>
            <person name="Labbe J."/>
            <person name="Martin F.M."/>
        </authorList>
    </citation>
    <scope>NUCLEOTIDE SEQUENCE</scope>
    <source>
        <strain evidence="1">FP105234-sp</strain>
    </source>
</reference>
<sequence>MSNDAPAPRRSTRTQAPTGKPHPQPQTPVKARKPVDRDEQLRVLLYNPKSALVNVDMLDLINASTFAALSPAVRARLAGLLPPTAFHDFVPFLAATHPSLQHGPVATPSSNENTPASTIFTSPHFLSAVRTFQDHLYSGWRTPTHSELVRKFQEGVNAATISVPWKDEVWAADTRAEEEEAAAETMATAAVLVPGEKECRLSDLARSGFLKVGDVLAFKRRFAAHSLTVEKDILISSISARDHTICAIIAPSPQRAVPTQISALLPEKGKGRATQTPSVTVASPTQLENEVLDADGRVPRDARPNGNAWKAITGDLDGRGSRENCGTLFYLRSCYLAEQS</sequence>
<comment type="caution">
    <text evidence="1">The sequence shown here is derived from an EMBL/GenBank/DDBJ whole genome shotgun (WGS) entry which is preliminary data.</text>
</comment>
<name>A0ACB8S8K6_9AGAM</name>
<gene>
    <name evidence="1" type="ORF">FA95DRAFT_1579823</name>
</gene>
<evidence type="ECO:0000313" key="2">
    <source>
        <dbReference type="Proteomes" id="UP000814033"/>
    </source>
</evidence>
<evidence type="ECO:0000313" key="1">
    <source>
        <dbReference type="EMBL" id="KAI0052828.1"/>
    </source>
</evidence>
<keyword evidence="2" id="KW-1185">Reference proteome</keyword>
<proteinExistence type="predicted"/>
<organism evidence="1 2">
    <name type="scientific">Auriscalpium vulgare</name>
    <dbReference type="NCBI Taxonomy" id="40419"/>
    <lineage>
        <taxon>Eukaryota</taxon>
        <taxon>Fungi</taxon>
        <taxon>Dikarya</taxon>
        <taxon>Basidiomycota</taxon>
        <taxon>Agaricomycotina</taxon>
        <taxon>Agaricomycetes</taxon>
        <taxon>Russulales</taxon>
        <taxon>Auriscalpiaceae</taxon>
        <taxon>Auriscalpium</taxon>
    </lineage>
</organism>
<reference evidence="1" key="1">
    <citation type="submission" date="2021-02" db="EMBL/GenBank/DDBJ databases">
        <authorList>
            <consortium name="DOE Joint Genome Institute"/>
            <person name="Ahrendt S."/>
            <person name="Looney B.P."/>
            <person name="Miyauchi S."/>
            <person name="Morin E."/>
            <person name="Drula E."/>
            <person name="Courty P.E."/>
            <person name="Chicoki N."/>
            <person name="Fauchery L."/>
            <person name="Kohler A."/>
            <person name="Kuo A."/>
            <person name="Labutti K."/>
            <person name="Pangilinan J."/>
            <person name="Lipzen A."/>
            <person name="Riley R."/>
            <person name="Andreopoulos W."/>
            <person name="He G."/>
            <person name="Johnson J."/>
            <person name="Barry K.W."/>
            <person name="Grigoriev I.V."/>
            <person name="Nagy L."/>
            <person name="Hibbett D."/>
            <person name="Henrissat B."/>
            <person name="Matheny P.B."/>
            <person name="Labbe J."/>
            <person name="Martin F."/>
        </authorList>
    </citation>
    <scope>NUCLEOTIDE SEQUENCE</scope>
    <source>
        <strain evidence="1">FP105234-sp</strain>
    </source>
</reference>
<dbReference type="EMBL" id="MU275843">
    <property type="protein sequence ID" value="KAI0052828.1"/>
    <property type="molecule type" value="Genomic_DNA"/>
</dbReference>
<protein>
    <submittedName>
        <fullName evidence="1">Uncharacterized protein</fullName>
    </submittedName>
</protein>
<accession>A0ACB8S8K6</accession>